<proteinExistence type="predicted"/>
<gene>
    <name evidence="2" type="ORF">GCM10010246_02790</name>
</gene>
<evidence type="ECO:0000256" key="1">
    <source>
        <dbReference type="SAM" id="MobiDB-lite"/>
    </source>
</evidence>
<accession>A0ABP5S6I4</accession>
<evidence type="ECO:0000313" key="3">
    <source>
        <dbReference type="Proteomes" id="UP001500253"/>
    </source>
</evidence>
<dbReference type="EMBL" id="BAAASD010000001">
    <property type="protein sequence ID" value="GAA2325179.1"/>
    <property type="molecule type" value="Genomic_DNA"/>
</dbReference>
<name>A0ABP5S6I4_9ACTN</name>
<dbReference type="Proteomes" id="UP001500253">
    <property type="component" value="Unassembled WGS sequence"/>
</dbReference>
<sequence>MPPSLARVAFTQGTPPPGYGLARATMKEIVDAWSAPACPVIDVRLVKGTFRVSDQPVDRECARPREHGRLGMNWSEDRPLRP</sequence>
<feature type="region of interest" description="Disordered" evidence="1">
    <location>
        <begin position="63"/>
        <end position="82"/>
    </location>
</feature>
<organism evidence="2 3">
    <name type="scientific">Streptomyces cuspidosporus</name>
    <dbReference type="NCBI Taxonomy" id="66882"/>
    <lineage>
        <taxon>Bacteria</taxon>
        <taxon>Bacillati</taxon>
        <taxon>Actinomycetota</taxon>
        <taxon>Actinomycetes</taxon>
        <taxon>Kitasatosporales</taxon>
        <taxon>Streptomycetaceae</taxon>
        <taxon>Streptomyces</taxon>
    </lineage>
</organism>
<reference evidence="3" key="1">
    <citation type="journal article" date="2019" name="Int. J. Syst. Evol. Microbiol.">
        <title>The Global Catalogue of Microorganisms (GCM) 10K type strain sequencing project: providing services to taxonomists for standard genome sequencing and annotation.</title>
        <authorList>
            <consortium name="The Broad Institute Genomics Platform"/>
            <consortium name="The Broad Institute Genome Sequencing Center for Infectious Disease"/>
            <person name="Wu L."/>
            <person name="Ma J."/>
        </authorList>
    </citation>
    <scope>NUCLEOTIDE SEQUENCE [LARGE SCALE GENOMIC DNA]</scope>
    <source>
        <strain evidence="3">JCM 4316</strain>
    </source>
</reference>
<evidence type="ECO:0000313" key="2">
    <source>
        <dbReference type="EMBL" id="GAA2325179.1"/>
    </source>
</evidence>
<comment type="caution">
    <text evidence="2">The sequence shown here is derived from an EMBL/GenBank/DDBJ whole genome shotgun (WGS) entry which is preliminary data.</text>
</comment>
<protein>
    <submittedName>
        <fullName evidence="2">Uncharacterized protein</fullName>
    </submittedName>
</protein>
<keyword evidence="3" id="KW-1185">Reference proteome</keyword>